<reference evidence="2 3" key="1">
    <citation type="submission" date="2018-07" db="EMBL/GenBank/DDBJ databases">
        <title>Anaerosacharophilus polymeroproducens gen. nov. sp. nov., an anaerobic bacterium isolated from salt field.</title>
        <authorList>
            <person name="Kim W."/>
            <person name="Yang S.-H."/>
            <person name="Oh J."/>
            <person name="Lee J.-H."/>
            <person name="Kwon K.K."/>
        </authorList>
    </citation>
    <scope>NUCLEOTIDE SEQUENCE [LARGE SCALE GENOMIC DNA]</scope>
    <source>
        <strain evidence="2 3">MCWD5</strain>
    </source>
</reference>
<feature type="domain" description="Glycosyltransferase 2-like" evidence="1">
    <location>
        <begin position="9"/>
        <end position="179"/>
    </location>
</feature>
<keyword evidence="3" id="KW-1185">Reference proteome</keyword>
<dbReference type="SUPFAM" id="SSF53448">
    <property type="entry name" value="Nucleotide-diphospho-sugar transferases"/>
    <property type="match status" value="1"/>
</dbReference>
<dbReference type="EMBL" id="QRCT01000045">
    <property type="protein sequence ID" value="RDU22813.1"/>
    <property type="molecule type" value="Genomic_DNA"/>
</dbReference>
<dbReference type="Gene3D" id="3.40.50.720">
    <property type="entry name" value="NAD(P)-binding Rossmann-like Domain"/>
    <property type="match status" value="1"/>
</dbReference>
<dbReference type="AlphaFoldDB" id="A0A371ATB7"/>
<dbReference type="OrthoDB" id="9815829at2"/>
<evidence type="ECO:0000313" key="2">
    <source>
        <dbReference type="EMBL" id="RDU22813.1"/>
    </source>
</evidence>
<name>A0A371ATB7_9FIRM</name>
<comment type="caution">
    <text evidence="2">The sequence shown here is derived from an EMBL/GenBank/DDBJ whole genome shotgun (WGS) entry which is preliminary data.</text>
</comment>
<keyword evidence="2" id="KW-0808">Transferase</keyword>
<dbReference type="InterPro" id="IPR001173">
    <property type="entry name" value="Glyco_trans_2-like"/>
</dbReference>
<dbReference type="InterPro" id="IPR029044">
    <property type="entry name" value="Nucleotide-diphossugar_trans"/>
</dbReference>
<sequence length="342" mass="39976">MGEKKKLVSVIMPVYNTEKYLREAVDSILKQTYSYFELILINDGSTDKSLDIIIEYAKKDQRVVMLSRSTNSFIEAVNDGIRIARGEYIARMDSDDISHPNRFQKQVEFLNTHEDIYLLGTNYSIIFDDGLTENTKKKYIGSHKRGQEPVDNNNVFLSINEGQKFMQPSTMMRREIYEKVGLYKDFLIEDIEFYFRVAAKGLGIAKLEEELFHYRAREGSRSTDEFRKKQTHQIIQMKLQYLFSELIPQKKIRSYLIWGADISGEEALNLLKDKFPNAECKAFIDPYKAGKILQFVPIISPEEFPHYFVDYIFICTQSGARPAREFLKKEGKEEIKEFFKIS</sequence>
<dbReference type="PANTHER" id="PTHR22916">
    <property type="entry name" value="GLYCOSYLTRANSFERASE"/>
    <property type="match status" value="1"/>
</dbReference>
<dbReference type="PANTHER" id="PTHR22916:SF3">
    <property type="entry name" value="UDP-GLCNAC:BETAGAL BETA-1,3-N-ACETYLGLUCOSAMINYLTRANSFERASE-LIKE PROTEIN 1"/>
    <property type="match status" value="1"/>
</dbReference>
<evidence type="ECO:0000259" key="1">
    <source>
        <dbReference type="Pfam" id="PF00535"/>
    </source>
</evidence>
<accession>A0A371ATB7</accession>
<dbReference type="Gene3D" id="3.90.550.10">
    <property type="entry name" value="Spore Coat Polysaccharide Biosynthesis Protein SpsA, Chain A"/>
    <property type="match status" value="1"/>
</dbReference>
<dbReference type="GO" id="GO:0016758">
    <property type="term" value="F:hexosyltransferase activity"/>
    <property type="evidence" value="ECO:0007669"/>
    <property type="project" value="UniProtKB-ARBA"/>
</dbReference>
<organism evidence="2 3">
    <name type="scientific">Anaerosacchariphilus polymeriproducens</name>
    <dbReference type="NCBI Taxonomy" id="1812858"/>
    <lineage>
        <taxon>Bacteria</taxon>
        <taxon>Bacillati</taxon>
        <taxon>Bacillota</taxon>
        <taxon>Clostridia</taxon>
        <taxon>Lachnospirales</taxon>
        <taxon>Lachnospiraceae</taxon>
        <taxon>Anaerosacchariphilus</taxon>
    </lineage>
</organism>
<proteinExistence type="predicted"/>
<dbReference type="Pfam" id="PF00535">
    <property type="entry name" value="Glycos_transf_2"/>
    <property type="match status" value="1"/>
</dbReference>
<dbReference type="CDD" id="cd00761">
    <property type="entry name" value="Glyco_tranf_GTA_type"/>
    <property type="match status" value="1"/>
</dbReference>
<evidence type="ECO:0000313" key="3">
    <source>
        <dbReference type="Proteomes" id="UP000255036"/>
    </source>
</evidence>
<dbReference type="RefSeq" id="WP_115482575.1">
    <property type="nucleotide sequence ID" value="NZ_QRCT01000045.1"/>
</dbReference>
<protein>
    <submittedName>
        <fullName evidence="2">Glycosyltransferase family 2 protein</fullName>
    </submittedName>
</protein>
<dbReference type="Proteomes" id="UP000255036">
    <property type="component" value="Unassembled WGS sequence"/>
</dbReference>
<gene>
    <name evidence="2" type="ORF">DWV06_12765</name>
</gene>